<dbReference type="InterPro" id="IPR008915">
    <property type="entry name" value="Peptidase_M50"/>
</dbReference>
<evidence type="ECO:0000256" key="6">
    <source>
        <dbReference type="ARBA" id="ARBA00022692"/>
    </source>
</evidence>
<organism evidence="14">
    <name type="scientific">marine metagenome</name>
    <dbReference type="NCBI Taxonomy" id="408172"/>
    <lineage>
        <taxon>unclassified sequences</taxon>
        <taxon>metagenomes</taxon>
        <taxon>ecological metagenomes</taxon>
    </lineage>
</organism>
<proteinExistence type="predicted"/>
<feature type="transmembrane region" description="Helical" evidence="12">
    <location>
        <begin position="263"/>
        <end position="279"/>
    </location>
</feature>
<keyword evidence="6 12" id="KW-0812">Transmembrane</keyword>
<sequence>VNQTSVSPSPSEPPSPHEPHRWTGRDLAPPIPPKQPRRRPWINALLFIATIATTTLFGSLHYEGFVSDFDGVAQSPVLLWHGLWYSVTILAILGAHEFGHYFACRYYRVDASLPYFLPAPFLTGTLGAFIRIRQPIPTKRILFDIGVAGPIAGFVVAVPALFLGLSLSRVLPLPEDFVGLSLGEPLLFRFAAWSIWGSAPDGFSLNLHPVAFAAWFGLLATALNLFPIGQLDGGHISYAALGGRSTLVTVTAAFSVVLLTFQSSSWIAWAVLMVVMLVASGPQHPRTLDHHVPLDDNRRLIAIAALAIFVLCFTPAPIEFAGPAGR</sequence>
<dbReference type="GO" id="GO:0009507">
    <property type="term" value="C:chloroplast"/>
    <property type="evidence" value="ECO:0007669"/>
    <property type="project" value="UniProtKB-SubCell"/>
</dbReference>
<evidence type="ECO:0000256" key="1">
    <source>
        <dbReference type="ARBA" id="ARBA00004141"/>
    </source>
</evidence>
<dbReference type="InterPro" id="IPR044838">
    <property type="entry name" value="EGY1-like"/>
</dbReference>
<evidence type="ECO:0000256" key="12">
    <source>
        <dbReference type="SAM" id="Phobius"/>
    </source>
</evidence>
<evidence type="ECO:0000256" key="7">
    <source>
        <dbReference type="ARBA" id="ARBA00022801"/>
    </source>
</evidence>
<feature type="transmembrane region" description="Helical" evidence="12">
    <location>
        <begin position="41"/>
        <end position="62"/>
    </location>
</feature>
<evidence type="ECO:0000256" key="11">
    <source>
        <dbReference type="SAM" id="MobiDB-lite"/>
    </source>
</evidence>
<keyword evidence="9 12" id="KW-1133">Transmembrane helix</keyword>
<feature type="domain" description="Peptidase M50" evidence="13">
    <location>
        <begin position="86"/>
        <end position="244"/>
    </location>
</feature>
<feature type="transmembrane region" description="Helical" evidence="12">
    <location>
        <begin position="82"/>
        <end position="103"/>
    </location>
</feature>
<dbReference type="CDD" id="cd06160">
    <property type="entry name" value="S2P-M50_like_2"/>
    <property type="match status" value="1"/>
</dbReference>
<feature type="transmembrane region" description="Helical" evidence="12">
    <location>
        <begin position="208"/>
        <end position="226"/>
    </location>
</feature>
<feature type="non-terminal residue" evidence="14">
    <location>
        <position position="1"/>
    </location>
</feature>
<evidence type="ECO:0000259" key="13">
    <source>
        <dbReference type="Pfam" id="PF02163"/>
    </source>
</evidence>
<keyword evidence="3" id="KW-0150">Chloroplast</keyword>
<evidence type="ECO:0000256" key="9">
    <source>
        <dbReference type="ARBA" id="ARBA00022989"/>
    </source>
</evidence>
<evidence type="ECO:0000256" key="8">
    <source>
        <dbReference type="ARBA" id="ARBA00022946"/>
    </source>
</evidence>
<feature type="compositionally biased region" description="Basic and acidic residues" evidence="11">
    <location>
        <begin position="15"/>
        <end position="24"/>
    </location>
</feature>
<dbReference type="AlphaFoldDB" id="A0A382CBT9"/>
<dbReference type="EMBL" id="UINC01033743">
    <property type="protein sequence ID" value="SVB23490.1"/>
    <property type="molecule type" value="Genomic_DNA"/>
</dbReference>
<evidence type="ECO:0000256" key="10">
    <source>
        <dbReference type="ARBA" id="ARBA00023136"/>
    </source>
</evidence>
<evidence type="ECO:0000256" key="2">
    <source>
        <dbReference type="ARBA" id="ARBA00004229"/>
    </source>
</evidence>
<accession>A0A382CBT9</accession>
<evidence type="ECO:0000256" key="4">
    <source>
        <dbReference type="ARBA" id="ARBA00022640"/>
    </source>
</evidence>
<feature type="transmembrane region" description="Helical" evidence="12">
    <location>
        <begin position="238"/>
        <end position="257"/>
    </location>
</feature>
<dbReference type="Pfam" id="PF02163">
    <property type="entry name" value="Peptidase_M50"/>
    <property type="match status" value="1"/>
</dbReference>
<dbReference type="GO" id="GO:0008233">
    <property type="term" value="F:peptidase activity"/>
    <property type="evidence" value="ECO:0007669"/>
    <property type="project" value="UniProtKB-KW"/>
</dbReference>
<name>A0A382CBT9_9ZZZZ</name>
<protein>
    <recommendedName>
        <fullName evidence="13">Peptidase M50 domain-containing protein</fullName>
    </recommendedName>
</protein>
<reference evidence="14" key="1">
    <citation type="submission" date="2018-05" db="EMBL/GenBank/DDBJ databases">
        <authorList>
            <person name="Lanie J.A."/>
            <person name="Ng W.-L."/>
            <person name="Kazmierczak K.M."/>
            <person name="Andrzejewski T.M."/>
            <person name="Davidsen T.M."/>
            <person name="Wayne K.J."/>
            <person name="Tettelin H."/>
            <person name="Glass J.I."/>
            <person name="Rusch D."/>
            <person name="Podicherti R."/>
            <person name="Tsui H.-C.T."/>
            <person name="Winkler M.E."/>
        </authorList>
    </citation>
    <scope>NUCLEOTIDE SEQUENCE</scope>
</reference>
<evidence type="ECO:0000256" key="3">
    <source>
        <dbReference type="ARBA" id="ARBA00022528"/>
    </source>
</evidence>
<dbReference type="GO" id="GO:0016020">
    <property type="term" value="C:membrane"/>
    <property type="evidence" value="ECO:0007669"/>
    <property type="project" value="UniProtKB-SubCell"/>
</dbReference>
<evidence type="ECO:0000313" key="14">
    <source>
        <dbReference type="EMBL" id="SVB23490.1"/>
    </source>
</evidence>
<dbReference type="GO" id="GO:0006508">
    <property type="term" value="P:proteolysis"/>
    <property type="evidence" value="ECO:0007669"/>
    <property type="project" value="UniProtKB-KW"/>
</dbReference>
<keyword evidence="4" id="KW-0934">Plastid</keyword>
<gene>
    <name evidence="14" type="ORF">METZ01_LOCUS176344</name>
</gene>
<feature type="transmembrane region" description="Helical" evidence="12">
    <location>
        <begin position="300"/>
        <end position="318"/>
    </location>
</feature>
<feature type="region of interest" description="Disordered" evidence="11">
    <location>
        <begin position="1"/>
        <end position="35"/>
    </location>
</feature>
<feature type="transmembrane region" description="Helical" evidence="12">
    <location>
        <begin position="145"/>
        <end position="165"/>
    </location>
</feature>
<keyword evidence="5" id="KW-0645">Protease</keyword>
<dbReference type="PANTHER" id="PTHR31412">
    <property type="entry name" value="ZINC METALLOPROTEASE EGY1"/>
    <property type="match status" value="1"/>
</dbReference>
<feature type="transmembrane region" description="Helical" evidence="12">
    <location>
        <begin position="177"/>
        <end position="196"/>
    </location>
</feature>
<dbReference type="PANTHER" id="PTHR31412:SF0">
    <property type="entry name" value="ZINC METALLOPROTEASE EGY1, CHLOROPLASTIC-RELATED"/>
    <property type="match status" value="1"/>
</dbReference>
<evidence type="ECO:0000256" key="5">
    <source>
        <dbReference type="ARBA" id="ARBA00022670"/>
    </source>
</evidence>
<keyword evidence="10 12" id="KW-0472">Membrane</keyword>
<keyword evidence="8" id="KW-0809">Transit peptide</keyword>
<comment type="subcellular location">
    <subcellularLocation>
        <location evidence="1">Membrane</location>
        <topology evidence="1">Multi-pass membrane protein</topology>
    </subcellularLocation>
    <subcellularLocation>
        <location evidence="2">Plastid</location>
        <location evidence="2">Chloroplast</location>
    </subcellularLocation>
</comment>
<keyword evidence="7" id="KW-0378">Hydrolase</keyword>